<evidence type="ECO:0000313" key="11">
    <source>
        <dbReference type="Proteomes" id="UP000015102"/>
    </source>
</evidence>
<evidence type="ECO:0000256" key="7">
    <source>
        <dbReference type="ARBA" id="ARBA00023180"/>
    </source>
</evidence>
<feature type="domain" description="Seven cysteines N-terminal" evidence="9">
    <location>
        <begin position="1"/>
        <end position="58"/>
    </location>
</feature>
<dbReference type="PANTHER" id="PTHR46876:SF1">
    <property type="entry name" value="LOW-DENSITY LIPOPROTEIN RECEPTOR-RELATED PROTEIN 11"/>
    <property type="match status" value="1"/>
</dbReference>
<organism evidence="10 11">
    <name type="scientific">Megaselia scalaris</name>
    <name type="common">Humpbacked fly</name>
    <name type="synonym">Phora scalaris</name>
    <dbReference type="NCBI Taxonomy" id="36166"/>
    <lineage>
        <taxon>Eukaryota</taxon>
        <taxon>Metazoa</taxon>
        <taxon>Ecdysozoa</taxon>
        <taxon>Arthropoda</taxon>
        <taxon>Hexapoda</taxon>
        <taxon>Insecta</taxon>
        <taxon>Pterygota</taxon>
        <taxon>Neoptera</taxon>
        <taxon>Endopterygota</taxon>
        <taxon>Diptera</taxon>
        <taxon>Brachycera</taxon>
        <taxon>Muscomorpha</taxon>
        <taxon>Platypezoidea</taxon>
        <taxon>Phoridae</taxon>
        <taxon>Megaseliini</taxon>
        <taxon>Megaselia</taxon>
    </lineage>
</organism>
<evidence type="ECO:0000256" key="5">
    <source>
        <dbReference type="ARBA" id="ARBA00023136"/>
    </source>
</evidence>
<dbReference type="PROSITE" id="PS50068">
    <property type="entry name" value="LDLRA_2"/>
    <property type="match status" value="1"/>
</dbReference>
<dbReference type="GO" id="GO:0016020">
    <property type="term" value="C:membrane"/>
    <property type="evidence" value="ECO:0007669"/>
    <property type="project" value="UniProtKB-SubCell"/>
</dbReference>
<feature type="disulfide bond" evidence="8">
    <location>
        <begin position="140"/>
        <end position="158"/>
    </location>
</feature>
<evidence type="ECO:0000256" key="6">
    <source>
        <dbReference type="ARBA" id="ARBA00023157"/>
    </source>
</evidence>
<evidence type="ECO:0000313" key="10">
    <source>
        <dbReference type="EnsemblMetazoa" id="MESCA004940-PA"/>
    </source>
</evidence>
<evidence type="ECO:0000256" key="8">
    <source>
        <dbReference type="PROSITE-ProRule" id="PRU00124"/>
    </source>
</evidence>
<name>T1GN01_MEGSC</name>
<accession>T1GN01</accession>
<dbReference type="Proteomes" id="UP000015102">
    <property type="component" value="Unassembled WGS sequence"/>
</dbReference>
<dbReference type="CDD" id="cd00112">
    <property type="entry name" value="LDLa"/>
    <property type="match status" value="1"/>
</dbReference>
<dbReference type="Gene3D" id="4.10.400.10">
    <property type="entry name" value="Low-density Lipoprotein Receptor"/>
    <property type="match status" value="1"/>
</dbReference>
<keyword evidence="11" id="KW-1185">Reference proteome</keyword>
<keyword evidence="4" id="KW-1133">Transmembrane helix</keyword>
<dbReference type="Pfam" id="PF00057">
    <property type="entry name" value="Ldl_recept_a"/>
    <property type="match status" value="1"/>
</dbReference>
<evidence type="ECO:0000259" key="9">
    <source>
        <dbReference type="SMART" id="SM00765"/>
    </source>
</evidence>
<dbReference type="SUPFAM" id="SSF57424">
    <property type="entry name" value="LDL receptor-like module"/>
    <property type="match status" value="1"/>
</dbReference>
<dbReference type="AlphaFoldDB" id="T1GN01"/>
<dbReference type="EMBL" id="CAQQ02393772">
    <property type="status" value="NOT_ANNOTATED_CDS"/>
    <property type="molecule type" value="Genomic_DNA"/>
</dbReference>
<keyword evidence="6 8" id="KW-1015">Disulfide bond</keyword>
<evidence type="ECO:0000256" key="2">
    <source>
        <dbReference type="ARBA" id="ARBA00022692"/>
    </source>
</evidence>
<dbReference type="HOGENOM" id="CLU_1059942_0_0_1"/>
<dbReference type="SMART" id="SM00765">
    <property type="entry name" value="MANEC"/>
    <property type="match status" value="1"/>
</dbReference>
<keyword evidence="7" id="KW-0325">Glycoprotein</keyword>
<dbReference type="InterPro" id="IPR023415">
    <property type="entry name" value="LDLR_class-A_CS"/>
</dbReference>
<reference evidence="11" key="1">
    <citation type="submission" date="2013-02" db="EMBL/GenBank/DDBJ databases">
        <authorList>
            <person name="Hughes D."/>
        </authorList>
    </citation>
    <scope>NUCLEOTIDE SEQUENCE</scope>
    <source>
        <strain>Durham</strain>
        <strain evidence="11">NC isolate 2 -- Noor lab</strain>
    </source>
</reference>
<feature type="disulfide bond" evidence="8">
    <location>
        <begin position="133"/>
        <end position="145"/>
    </location>
</feature>
<sequence length="263" mass="29393">QFDVHHNTIIRTEESLEIENCDAFVFEEKKDGYCYLFQCGPPENMHCKFTKHANYTSSLLTPVRPTIPSTTHKPLISTYISQQEIQLSNLKKAPKEDKKPMTSTTQAPEIPAKFELPRLLPTSKSIPPNSSSCGRFQFACHSGECIAVYNACDGIPQCEDGSDEGPECSGANAKSASNIVATSVDSPTKIVQQPIQTIQNQYKINNREDPLSSPPVWSTGNELDHTRTSYYRAIVPVHRKGTSFLFHTFIMAKIYYGQVTIEL</sequence>
<dbReference type="STRING" id="36166.T1GN01"/>
<keyword evidence="2" id="KW-0812">Transmembrane</keyword>
<dbReference type="Pfam" id="PF07502">
    <property type="entry name" value="MANEC"/>
    <property type="match status" value="1"/>
</dbReference>
<keyword evidence="3" id="KW-0732">Signal</keyword>
<reference evidence="10" key="2">
    <citation type="submission" date="2015-06" db="UniProtKB">
        <authorList>
            <consortium name="EnsemblMetazoa"/>
        </authorList>
    </citation>
    <scope>IDENTIFICATION</scope>
</reference>
<comment type="subcellular location">
    <subcellularLocation>
        <location evidence="1">Membrane</location>
        <topology evidence="1">Single-pass type I membrane protein</topology>
    </subcellularLocation>
</comment>
<dbReference type="InterPro" id="IPR002172">
    <property type="entry name" value="LDrepeatLR_classA_rpt"/>
</dbReference>
<dbReference type="PROSITE" id="PS01209">
    <property type="entry name" value="LDLRA_1"/>
    <property type="match status" value="1"/>
</dbReference>
<evidence type="ECO:0000256" key="3">
    <source>
        <dbReference type="ARBA" id="ARBA00022729"/>
    </source>
</evidence>
<evidence type="ECO:0000256" key="4">
    <source>
        <dbReference type="ARBA" id="ARBA00022989"/>
    </source>
</evidence>
<proteinExistence type="predicted"/>
<dbReference type="InterPro" id="IPR013980">
    <property type="entry name" value="MANSC_dom"/>
</dbReference>
<evidence type="ECO:0000256" key="1">
    <source>
        <dbReference type="ARBA" id="ARBA00004479"/>
    </source>
</evidence>
<keyword evidence="5" id="KW-0472">Membrane</keyword>
<protein>
    <recommendedName>
        <fullName evidence="9">Seven cysteines N-terminal domain-containing protein</fullName>
    </recommendedName>
</protein>
<comment type="caution">
    <text evidence="8">Lacks conserved residue(s) required for the propagation of feature annotation.</text>
</comment>
<dbReference type="EnsemblMetazoa" id="MESCA004940-RA">
    <property type="protein sequence ID" value="MESCA004940-PA"/>
    <property type="gene ID" value="MESCA004940"/>
</dbReference>
<dbReference type="SMART" id="SM00192">
    <property type="entry name" value="LDLa"/>
    <property type="match status" value="1"/>
</dbReference>
<dbReference type="InterPro" id="IPR036055">
    <property type="entry name" value="LDL_receptor-like_sf"/>
</dbReference>
<dbReference type="InterPro" id="IPR011106">
    <property type="entry name" value="MANSC_N"/>
</dbReference>
<dbReference type="PANTHER" id="PTHR46876">
    <property type="entry name" value="LOW-DENSITY LIPOPROTEIN RECEPTOR-RELATED PROTEIN 11"/>
    <property type="match status" value="1"/>
</dbReference>